<reference evidence="6 7" key="1">
    <citation type="submission" date="2015-09" db="EMBL/GenBank/DDBJ databases">
        <title>Draft Genome Sequence of Pseudoalteromonas lipolytica UCD-48B.</title>
        <authorList>
            <person name="Krusor M."/>
            <person name="Coil D.A."/>
            <person name="Lang J.M."/>
            <person name="Eisen J.A."/>
            <person name="Alexiev A."/>
        </authorList>
    </citation>
    <scope>NUCLEOTIDE SEQUENCE [LARGE SCALE GENOMIC DNA]</scope>
    <source>
        <strain evidence="6 7">UCD-48B</strain>
    </source>
</reference>
<feature type="signal peptide" evidence="4">
    <location>
        <begin position="1"/>
        <end position="24"/>
    </location>
</feature>
<dbReference type="STRING" id="570156.AOG27_04300"/>
<evidence type="ECO:0000313" key="6">
    <source>
        <dbReference type="EMBL" id="KPM84994.1"/>
    </source>
</evidence>
<dbReference type="RefSeq" id="WP_054551753.1">
    <property type="nucleotide sequence ID" value="NZ_LJTC01000002.1"/>
</dbReference>
<evidence type="ECO:0000256" key="4">
    <source>
        <dbReference type="SAM" id="SignalP"/>
    </source>
</evidence>
<protein>
    <recommendedName>
        <fullName evidence="5">PilY1 beta-propeller domain-containing protein</fullName>
    </recommendedName>
</protein>
<dbReference type="OrthoDB" id="7156875at2"/>
<organism evidence="6 7">
    <name type="scientific">Pseudoalteromonas lipolytica</name>
    <dbReference type="NCBI Taxonomy" id="570156"/>
    <lineage>
        <taxon>Bacteria</taxon>
        <taxon>Pseudomonadati</taxon>
        <taxon>Pseudomonadota</taxon>
        <taxon>Gammaproteobacteria</taxon>
        <taxon>Alteromonadales</taxon>
        <taxon>Pseudoalteromonadaceae</taxon>
        <taxon>Pseudoalteromonas</taxon>
    </lineage>
</organism>
<dbReference type="AlphaFoldDB" id="A0A0P7E5V1"/>
<name>A0A0P7E5V1_9GAMM</name>
<accession>A0A0P7E5V1</accession>
<keyword evidence="1" id="KW-0479">Metal-binding</keyword>
<dbReference type="SUPFAM" id="SSF53300">
    <property type="entry name" value="vWA-like"/>
    <property type="match status" value="1"/>
</dbReference>
<evidence type="ECO:0000256" key="1">
    <source>
        <dbReference type="ARBA" id="ARBA00022723"/>
    </source>
</evidence>
<feature type="domain" description="PilY1 beta-propeller" evidence="5">
    <location>
        <begin position="510"/>
        <end position="738"/>
    </location>
</feature>
<dbReference type="Gene3D" id="3.40.50.410">
    <property type="entry name" value="von Willebrand factor, type A domain"/>
    <property type="match status" value="1"/>
</dbReference>
<dbReference type="GO" id="GO:0046872">
    <property type="term" value="F:metal ion binding"/>
    <property type="evidence" value="ECO:0007669"/>
    <property type="project" value="UniProtKB-KW"/>
</dbReference>
<feature type="compositionally biased region" description="Acidic residues" evidence="3">
    <location>
        <begin position="475"/>
        <end position="484"/>
    </location>
</feature>
<dbReference type="Proteomes" id="UP000050378">
    <property type="component" value="Unassembled WGS sequence"/>
</dbReference>
<keyword evidence="4" id="KW-0732">Signal</keyword>
<dbReference type="InterPro" id="IPR036465">
    <property type="entry name" value="vWFA_dom_sf"/>
</dbReference>
<dbReference type="Pfam" id="PF05567">
    <property type="entry name" value="T4P_PilY1"/>
    <property type="match status" value="1"/>
</dbReference>
<dbReference type="PATRIC" id="fig|570156.3.peg.843"/>
<feature type="chain" id="PRO_5006138296" description="PilY1 beta-propeller domain-containing protein" evidence="4">
    <location>
        <begin position="25"/>
        <end position="1041"/>
    </location>
</feature>
<proteinExistence type="predicted"/>
<evidence type="ECO:0000256" key="2">
    <source>
        <dbReference type="ARBA" id="ARBA00022837"/>
    </source>
</evidence>
<feature type="region of interest" description="Disordered" evidence="3">
    <location>
        <begin position="475"/>
        <end position="499"/>
    </location>
</feature>
<evidence type="ECO:0000313" key="7">
    <source>
        <dbReference type="Proteomes" id="UP000050378"/>
    </source>
</evidence>
<sequence>MKSLNLLLCLSVVCSLFLDGKSYADDTELYVNYDKDLTEKGRVIFILDTSGSMMQSANTGDKCFHPTDGYWFPCPDSRMKVAKDTIIKTINNNPDLDYGFVRFAPNQGGYFRAKVGTEHSKLKSIISDTFAGGSTPITETLWETYMYLTGQKVDFASVIDPSLRDTSAEIGKKYLSPFDSRLTKDERCDNSVNVLIITDGSPYFDDARNNEIDLLHRQFFGKPATPILDDYNANSYLAALAKVMHGTDDVDIDIFPKTAKIKDKVFINTIGFGDGLLERGEALLKKTANEGGGSYFKAENPKELADSLEQTFNGLRAEAGTFTSPSVASNNADQTRSRDSLYYTMFYPSTSARWRGNLKKLKVSGDTIVDFKGNLALDENGQINKDAHTFWPDGSGEADGNAVEYGGVNSYLSQQSSIPNKDRKVLTNVSGGRMLPFTDYRVIIHYGNRFKAAEDFESDPDEVFDLIDWSRGRDVDDENSDGSTDDTRPNIFGDPLHSKPTTIDYGNDDVRILIGTNAGYLHMFQDKNDVLKESWAFIPRSLYKIIKPLRDNKEGAKVYGIDGSMSVFFDDGNNDGVVNGADRVWVFFGLRRGGTEYYGLDITKPNSPKLMWKGPIVGGQGDFKELAQTWSKPSVTYIDIKGYRDRPLLVFGAGYDHNKDNSNRSNDTKGRGIYIVDAETGNKVWALTPSENGFKGKHSIASDISLLDSDYDGFIDRLYATDTGGDVWRVDLPSDNPKDAKQPWTHFKFASLGGEGKSQDRRFFYNSTIARSVFSKVSKTKINGKVITARVDTPFDAVLIGSGNRAKPTSLETNDQLFMIRDENTVTQSFIGNAPDHITQADLMNVNSDPFGKVLDKVDEFVKLEVELAQFKGWYYNLQSAGEKSLAASTVIGGVAYFTSYTPPSLEDKVNECEVVSGVGSLYAFHLHYGTKIYDNLKFKTGTDVPDTPKLFFGETDSCKDTNGNGYCDDYEGEIEQIKISQFMTVGPKIVGEESPFKVKGVNGPGLTIENGEIKLVSDEPLGFKVQQTYIYKKEENDRSY</sequence>
<keyword evidence="2" id="KW-0106">Calcium</keyword>
<comment type="caution">
    <text evidence="6">The sequence shown here is derived from an EMBL/GenBank/DDBJ whole genome shotgun (WGS) entry which is preliminary data.</text>
</comment>
<dbReference type="InterPro" id="IPR008707">
    <property type="entry name" value="B-propeller_PilY1"/>
</dbReference>
<evidence type="ECO:0000256" key="3">
    <source>
        <dbReference type="SAM" id="MobiDB-lite"/>
    </source>
</evidence>
<evidence type="ECO:0000259" key="5">
    <source>
        <dbReference type="Pfam" id="PF05567"/>
    </source>
</evidence>
<gene>
    <name evidence="6" type="ORF">AOG27_04300</name>
</gene>
<dbReference type="EMBL" id="LJTC01000002">
    <property type="protein sequence ID" value="KPM84994.1"/>
    <property type="molecule type" value="Genomic_DNA"/>
</dbReference>